<dbReference type="EMBL" id="JAACJK010000200">
    <property type="protein sequence ID" value="KAF5317843.1"/>
    <property type="molecule type" value="Genomic_DNA"/>
</dbReference>
<name>A0A8H5B8G1_9AGAR</name>
<dbReference type="GO" id="GO:0003677">
    <property type="term" value="F:DNA binding"/>
    <property type="evidence" value="ECO:0007669"/>
    <property type="project" value="UniProtKB-KW"/>
</dbReference>
<sequence length="1478" mass="162173">MPRITVDPNTEICPDYTTEAFAGARAALTAGGVAAAEAATVLKTIWTQGNDAAKIAWQLQVEEDAAADAERQRVAAEEQREIDVMKHEEEKKRKAKFLPIMVGVAGPTTTPLVLAPAVVKKFERGEYVHLHHLTTAALERVSKDPGSLLDSSLQQVKTPNGVAWATQADIDSARGVVDDHDLAWGDWLMATQRFNRATETANWPREWRMMFMLFWANITQHELALSPDSLDRKALLLFASERRKLWHSNLNTTGAFDISILDEVLIRKAQDRVYRIHRAEVDRVLDTQRAVAASTHANHNNSGSNRSHSAQPRRRRGTRRTSIFGEQVDRPALLASSVWVATTTKWASAAPPRSGMEDSPQRPTEWARHSGSSTGTSGSASIGRRALAPVAAAPTTATISARDVAPPLTALRTALERRRSEPCTPYHWRAWERELASAGLLGRHGAVVEGIRHGFILGFPVISVIQSPPNRPSVDEFASEFDAIVGVELEKGRYIGPMSVADALALIGPFQTSPFSIIPKPGRPGKFRPIQNFSFPLKISRPFPSPSVNSFIDSSQFPCTWGTFTVLFLLISQLPPGSQIAIRDVAEAFRTVPLHPSQWAAAAVRLRDGRIALDTAAAFGTVSSGGVHGQLDDAACDIVRARGMGPVGKWVDDHFFLRILRRYLEEYNALRAGWARNARERGCIHERGRLWWDAGQVSGGGTHEMHEDCAFPLQDLSGSSSRSAEDAKFTYAFSDIDDLSTDLGFVWERSKDRPFSSAAEYTGMWWDLDARTVSLTPAKREKYRAAIADWRSSKTHTLEDVQRLYGKLLHTCLVITEGRAYLTGLETMLGLASASPHAARHAPRTVAADLDWWDSCLATGSLSRPIPPPFTVHDVAAYSDASSGIGIGITIGDRWRAWRLIPGWQTLDGQRDIGWAEAVGFELLVAATCAAYPDYQHLRLYGDNAGVVGGWKNGRSRNSAVNGVFRRIHDFIRGAGRIDCIHPAYVRSADNPADAPSRGIYLPSHFSSLPFRSTPPSLASLLTPPSPTRPLNFGCSGRDAIRLQLPSPSVISVTAQRMASRTVLPMSETPWGLHSRNTRPFTLAAAAPLPGPSTSVPKAYDSMLTPAVSPLRPHCLSEERLLLWRPFRSVPQDDGSAAEQVRRIHGVLSHAWAPSTQSTYGAGLLAFHLFCDRKEPPVPESLRGPASEALLLEFISVCAGSYSGSTLKNYYFGIKAWHTLHGLAWSADETRMSAALTAGARLAPPKSKKPKRAPYTPAIISTIRQHLNLSTSLDAAVFACLTTTFWSVARLGEFTVPSLTKWKQLGSARYVCRAAMSTDPASGRLGLPVTSFKLPWSKTCATGETVQWSPQEGDADPAWAMANHLSVNAPGPQHHLFSWVHPKKGFRPLSRKAFDDRIAEVCKAAEIELLKGHGLRVGGVLEYLLRGVPFDVVKNIGRWASDAFTLYLRQHANILAPYIQASPILEPFLRITMPSRVR</sequence>
<keyword evidence="1" id="KW-0238">DNA-binding</keyword>
<dbReference type="GO" id="GO:0015074">
    <property type="term" value="P:DNA integration"/>
    <property type="evidence" value="ECO:0007669"/>
    <property type="project" value="InterPro"/>
</dbReference>
<dbReference type="SUPFAM" id="SSF47823">
    <property type="entry name" value="lambda integrase-like, N-terminal domain"/>
    <property type="match status" value="1"/>
</dbReference>
<feature type="compositionally biased region" description="Low complexity" evidence="3">
    <location>
        <begin position="296"/>
        <end position="309"/>
    </location>
</feature>
<dbReference type="InterPro" id="IPR010998">
    <property type="entry name" value="Integrase_recombinase_N"/>
</dbReference>
<organism evidence="4 5">
    <name type="scientific">Ephemerocybe angulata</name>
    <dbReference type="NCBI Taxonomy" id="980116"/>
    <lineage>
        <taxon>Eukaryota</taxon>
        <taxon>Fungi</taxon>
        <taxon>Dikarya</taxon>
        <taxon>Basidiomycota</taxon>
        <taxon>Agaricomycotina</taxon>
        <taxon>Agaricomycetes</taxon>
        <taxon>Agaricomycetidae</taxon>
        <taxon>Agaricales</taxon>
        <taxon>Agaricineae</taxon>
        <taxon>Psathyrellaceae</taxon>
        <taxon>Ephemerocybe</taxon>
    </lineage>
</organism>
<evidence type="ECO:0000256" key="2">
    <source>
        <dbReference type="ARBA" id="ARBA00023172"/>
    </source>
</evidence>
<dbReference type="InterPro" id="IPR013762">
    <property type="entry name" value="Integrase-like_cat_sf"/>
</dbReference>
<feature type="region of interest" description="Disordered" evidence="3">
    <location>
        <begin position="294"/>
        <end position="325"/>
    </location>
</feature>
<feature type="compositionally biased region" description="Low complexity" evidence="3">
    <location>
        <begin position="370"/>
        <end position="383"/>
    </location>
</feature>
<keyword evidence="5" id="KW-1185">Reference proteome</keyword>
<evidence type="ECO:0000313" key="4">
    <source>
        <dbReference type="EMBL" id="KAF5317843.1"/>
    </source>
</evidence>
<dbReference type="GO" id="GO:0006310">
    <property type="term" value="P:DNA recombination"/>
    <property type="evidence" value="ECO:0007669"/>
    <property type="project" value="UniProtKB-KW"/>
</dbReference>
<dbReference type="InterPro" id="IPR011010">
    <property type="entry name" value="DNA_brk_join_enz"/>
</dbReference>
<dbReference type="Proteomes" id="UP000541558">
    <property type="component" value="Unassembled WGS sequence"/>
</dbReference>
<dbReference type="Gene3D" id="1.10.150.130">
    <property type="match status" value="1"/>
</dbReference>
<evidence type="ECO:0000256" key="3">
    <source>
        <dbReference type="SAM" id="MobiDB-lite"/>
    </source>
</evidence>
<protein>
    <recommendedName>
        <fullName evidence="6">Reverse transcriptase domain-containing protein</fullName>
    </recommendedName>
</protein>
<dbReference type="Gene3D" id="1.10.443.10">
    <property type="entry name" value="Intergrase catalytic core"/>
    <property type="match status" value="1"/>
</dbReference>
<feature type="region of interest" description="Disordered" evidence="3">
    <location>
        <begin position="346"/>
        <end position="383"/>
    </location>
</feature>
<dbReference type="OrthoDB" id="2678913at2759"/>
<dbReference type="PANTHER" id="PTHR33050">
    <property type="entry name" value="REVERSE TRANSCRIPTASE DOMAIN-CONTAINING PROTEIN"/>
    <property type="match status" value="1"/>
</dbReference>
<dbReference type="InterPro" id="IPR052055">
    <property type="entry name" value="Hepadnavirus_pol/RT"/>
</dbReference>
<accession>A0A8H5B8G1</accession>
<comment type="caution">
    <text evidence="4">The sequence shown here is derived from an EMBL/GenBank/DDBJ whole genome shotgun (WGS) entry which is preliminary data.</text>
</comment>
<proteinExistence type="predicted"/>
<evidence type="ECO:0000256" key="1">
    <source>
        <dbReference type="ARBA" id="ARBA00023125"/>
    </source>
</evidence>
<dbReference type="PANTHER" id="PTHR33050:SF7">
    <property type="entry name" value="RIBONUCLEASE H"/>
    <property type="match status" value="1"/>
</dbReference>
<keyword evidence="2" id="KW-0233">DNA recombination</keyword>
<evidence type="ECO:0008006" key="6">
    <source>
        <dbReference type="Google" id="ProtNLM"/>
    </source>
</evidence>
<gene>
    <name evidence="4" type="ORF">D9611_014733</name>
</gene>
<feature type="compositionally biased region" description="Basic and acidic residues" evidence="3">
    <location>
        <begin position="355"/>
        <end position="368"/>
    </location>
</feature>
<evidence type="ECO:0000313" key="5">
    <source>
        <dbReference type="Proteomes" id="UP000541558"/>
    </source>
</evidence>
<reference evidence="4 5" key="1">
    <citation type="journal article" date="2020" name="ISME J.">
        <title>Uncovering the hidden diversity of litter-decomposition mechanisms in mushroom-forming fungi.</title>
        <authorList>
            <person name="Floudas D."/>
            <person name="Bentzer J."/>
            <person name="Ahren D."/>
            <person name="Johansson T."/>
            <person name="Persson P."/>
            <person name="Tunlid A."/>
        </authorList>
    </citation>
    <scope>NUCLEOTIDE SEQUENCE [LARGE SCALE GENOMIC DNA]</scope>
    <source>
        <strain evidence="4 5">CBS 175.51</strain>
    </source>
</reference>
<dbReference type="SUPFAM" id="SSF56349">
    <property type="entry name" value="DNA breaking-rejoining enzymes"/>
    <property type="match status" value="1"/>
</dbReference>